<dbReference type="STRING" id="1191523.MROS_2531"/>
<name>I7A798_MELRP</name>
<dbReference type="eggNOG" id="COG1305">
    <property type="taxonomic scope" value="Bacteria"/>
</dbReference>
<dbReference type="SUPFAM" id="SSF54001">
    <property type="entry name" value="Cysteine proteinases"/>
    <property type="match status" value="1"/>
</dbReference>
<evidence type="ECO:0000313" key="2">
    <source>
        <dbReference type="EMBL" id="AFN75761.1"/>
    </source>
</evidence>
<dbReference type="Proteomes" id="UP000009011">
    <property type="component" value="Chromosome"/>
</dbReference>
<dbReference type="Pfam" id="PF04473">
    <property type="entry name" value="DUF553"/>
    <property type="match status" value="1"/>
</dbReference>
<sequence>MLREHIKEIRDKDFLSETLKTMRLMEYEASRNPYFRKFVFETFGNIKDRKELYKKIWEYVRNNFIYQDDLFDESLTSPKLMIDIKFGDCDDFALFIKSVLTVLNIPAFYLIAGTENEYSHILVYADGYFIDGTNKKFNYLDDNIFKNRALVI</sequence>
<evidence type="ECO:0000259" key="1">
    <source>
        <dbReference type="Pfam" id="PF04473"/>
    </source>
</evidence>
<proteinExistence type="predicted"/>
<dbReference type="Gene3D" id="3.10.620.30">
    <property type="match status" value="1"/>
</dbReference>
<dbReference type="EMBL" id="CP003557">
    <property type="protein sequence ID" value="AFN75761.1"/>
    <property type="molecule type" value="Genomic_DNA"/>
</dbReference>
<organism evidence="2 3">
    <name type="scientific">Melioribacter roseus (strain DSM 23840 / JCM 17771 / VKM B-2668 / P3M-2)</name>
    <dbReference type="NCBI Taxonomy" id="1191523"/>
    <lineage>
        <taxon>Bacteria</taxon>
        <taxon>Pseudomonadati</taxon>
        <taxon>Ignavibacteriota</taxon>
        <taxon>Ignavibacteria</taxon>
        <taxon>Ignavibacteriales</taxon>
        <taxon>Melioribacteraceae</taxon>
        <taxon>Melioribacter</taxon>
    </lineage>
</organism>
<dbReference type="KEGG" id="mro:MROS_2531"/>
<gene>
    <name evidence="2" type="ordered locus">MROS_2531</name>
</gene>
<keyword evidence="3" id="KW-1185">Reference proteome</keyword>
<feature type="domain" description="Transglutaminase-like" evidence="1">
    <location>
        <begin position="45"/>
        <end position="121"/>
    </location>
</feature>
<dbReference type="InterPro" id="IPR038765">
    <property type="entry name" value="Papain-like_cys_pep_sf"/>
</dbReference>
<reference evidence="2 3" key="1">
    <citation type="journal article" date="2013" name="PLoS ONE">
        <title>Genomic analysis of Melioribacter roseus, facultatively anaerobic organotrophic bacterium representing a novel deep lineage within Bacteriodetes/Chlorobi group.</title>
        <authorList>
            <person name="Kadnikov V.V."/>
            <person name="Mardanov A.V."/>
            <person name="Podosokorskaya O.A."/>
            <person name="Gavrilov S.N."/>
            <person name="Kublanov I.V."/>
            <person name="Beletsky A.V."/>
            <person name="Bonch-Osmolovskaya E.A."/>
            <person name="Ravin N.V."/>
        </authorList>
    </citation>
    <scope>NUCLEOTIDE SEQUENCE [LARGE SCALE GENOMIC DNA]</scope>
    <source>
        <strain evidence="3">JCM 17771 / P3M-2</strain>
    </source>
</reference>
<dbReference type="HOGENOM" id="CLU_1720158_0_0_10"/>
<dbReference type="InterPro" id="IPR007562">
    <property type="entry name" value="Transglutaminase-like_domain"/>
</dbReference>
<protein>
    <recommendedName>
        <fullName evidence="1">Transglutaminase-like domain-containing protein</fullName>
    </recommendedName>
</protein>
<accession>I7A798</accession>
<dbReference type="AlphaFoldDB" id="I7A798"/>
<evidence type="ECO:0000313" key="3">
    <source>
        <dbReference type="Proteomes" id="UP000009011"/>
    </source>
</evidence>